<name>A0A6C0IG17_9ZZZZ</name>
<sequence>MKLTTVVASVNDNPNYYLFIPKQILFWRKFGIKFIAIFVGKQIPMEIIQYSDNIILWDENLDLNTAFVAQNLRIYYPALLDNIPDNELVMITDMDMLPTNSIYYCNNLENFTIDDFIYYRHIDSNQIYMCYNAAHPSIWKKVFNINNKEDIKNRIINTYKKSYNGVPGSNGWFIDQEIMYTMLINYPHLKVLNRPIKRLETWNLIKNMNIANKEYISNYDDVHFHRSFNNNKDLILFVENKII</sequence>
<accession>A0A6C0IG17</accession>
<evidence type="ECO:0008006" key="2">
    <source>
        <dbReference type="Google" id="ProtNLM"/>
    </source>
</evidence>
<proteinExistence type="predicted"/>
<dbReference type="AlphaFoldDB" id="A0A6C0IG17"/>
<protein>
    <recommendedName>
        <fullName evidence="2">Nucleotide-diphospho-sugar transferase domain-containing protein</fullName>
    </recommendedName>
</protein>
<dbReference type="EMBL" id="MN740171">
    <property type="protein sequence ID" value="QHT91882.1"/>
    <property type="molecule type" value="Genomic_DNA"/>
</dbReference>
<reference evidence="1" key="1">
    <citation type="journal article" date="2020" name="Nature">
        <title>Giant virus diversity and host interactions through global metagenomics.</title>
        <authorList>
            <person name="Schulz F."/>
            <person name="Roux S."/>
            <person name="Paez-Espino D."/>
            <person name="Jungbluth S."/>
            <person name="Walsh D.A."/>
            <person name="Denef V.J."/>
            <person name="McMahon K.D."/>
            <person name="Konstantinidis K.T."/>
            <person name="Eloe-Fadrosh E.A."/>
            <person name="Kyrpides N.C."/>
            <person name="Woyke T."/>
        </authorList>
    </citation>
    <scope>NUCLEOTIDE SEQUENCE</scope>
    <source>
        <strain evidence="1">GVMAG-M-3300023184-86</strain>
    </source>
</reference>
<organism evidence="1">
    <name type="scientific">viral metagenome</name>
    <dbReference type="NCBI Taxonomy" id="1070528"/>
    <lineage>
        <taxon>unclassified sequences</taxon>
        <taxon>metagenomes</taxon>
        <taxon>organismal metagenomes</taxon>
    </lineage>
</organism>
<evidence type="ECO:0000313" key="1">
    <source>
        <dbReference type="EMBL" id="QHT91882.1"/>
    </source>
</evidence>